<comment type="similarity">
    <text evidence="4">In the N-terminal section; belongs to the CobB/CobQ family.</text>
</comment>
<evidence type="ECO:0000256" key="5">
    <source>
        <dbReference type="ARBA" id="ARBA00012707"/>
    </source>
</evidence>
<dbReference type="Pfam" id="PF01515">
    <property type="entry name" value="PTA_PTB"/>
    <property type="match status" value="1"/>
</dbReference>
<dbReference type="SUPFAM" id="SSF52540">
    <property type="entry name" value="P-loop containing nucleoside triphosphate hydrolases"/>
    <property type="match status" value="1"/>
</dbReference>
<dbReference type="InterPro" id="IPR002505">
    <property type="entry name" value="PTA_PTB"/>
</dbReference>
<dbReference type="GO" id="GO:0006085">
    <property type="term" value="P:acetyl-CoA biosynthetic process"/>
    <property type="evidence" value="ECO:0007669"/>
    <property type="project" value="UniProtKB-UniPathway"/>
</dbReference>
<dbReference type="InterPro" id="IPR016475">
    <property type="entry name" value="P-Actrans_bac"/>
</dbReference>
<evidence type="ECO:0000256" key="2">
    <source>
        <dbReference type="ARBA" id="ARBA00004989"/>
    </source>
</evidence>
<name>A0A1W1EHX4_9ZZZZ</name>
<evidence type="ECO:0000256" key="10">
    <source>
        <dbReference type="ARBA" id="ARBA00031108"/>
    </source>
</evidence>
<dbReference type="SUPFAM" id="SSF75138">
    <property type="entry name" value="HprK N-terminal domain-like"/>
    <property type="match status" value="1"/>
</dbReference>
<dbReference type="InterPro" id="IPR042112">
    <property type="entry name" value="P_AcTrfase_dom2"/>
</dbReference>
<sequence>MKIKNLYISSTSKENGTLIVAMGIMEILKLNLQKIAFFRPIIKNRTVVDNNINFIIKHFNLNMDYEDSFVYDVDEVEELILNDMSDTIMQNIIEKYNYLESRYDFLLIEGLSSPNFSQPLNFHINYKIAKNLNSGFINVINLKDKDLTTINHIIKLENSSISRNRCNHFATFLNRVSNEYLDILKDSNSSPKVFVLPENSELNLPTINDILTTITTTKVLGRTNQLNRVVRDIKIATMQTEHILSYIKEGDLFISAGDRMDVILAIISANYSNDFPSVAGIILTGGFEIDDNFITLLKGLKQFTIPIYKVSLNTYDTVMALQNIQPKISINNHRKIALSIGMFHEHIDSTSIEKLIVNQSSDIMTPLMFEYSIFKKARENRAKILLPEAYDDRILRASEILLRRGVVDIVLLGNIDDITNRYRALGLELSNIEIIDPKDKKLIKRYGKELYRLRKDKGVELKVALDMMNNIHYFATMMVKMGVVDGMVSGAIHTTAETIRPALEIIKTKPSVSIVSSLFFMLLPEKVLIYADCAINQNPNPQELAQIAISTASTASSFGIIPKVAMLSYSTGNSGSGKEVEKVVEATKIVKEREKNLLIEGPLQYDSAIDKSVANIKLPNSKIAGEATVLIFPDLNTGNNTYKAVQRSSNTIAIGPILQGLNAPINDLSRGCKVIDIVNTVVITAIQAKEN</sequence>
<evidence type="ECO:0000256" key="9">
    <source>
        <dbReference type="ARBA" id="ARBA00023315"/>
    </source>
</evidence>
<dbReference type="InterPro" id="IPR027417">
    <property type="entry name" value="P-loop_NTPase"/>
</dbReference>
<dbReference type="GO" id="GO:0005737">
    <property type="term" value="C:cytoplasm"/>
    <property type="evidence" value="ECO:0007669"/>
    <property type="project" value="UniProtKB-SubCell"/>
</dbReference>
<dbReference type="UniPathway" id="UPA00340">
    <property type="reaction ID" value="UER00459"/>
</dbReference>
<comment type="pathway">
    <text evidence="2">Metabolic intermediate biosynthesis; acetyl-CoA biosynthesis; acetyl-CoA from acetate: step 2/2.</text>
</comment>
<dbReference type="EC" id="2.3.1.8" evidence="5"/>
<dbReference type="EMBL" id="FRYL01000008">
    <property type="protein sequence ID" value="SHO80436.1"/>
    <property type="molecule type" value="Genomic_DNA"/>
</dbReference>
<dbReference type="Pfam" id="PF13500">
    <property type="entry name" value="AAA_26"/>
    <property type="match status" value="1"/>
</dbReference>
<dbReference type="InterPro" id="IPR028979">
    <property type="entry name" value="Ser_kin/Pase_Hpr-like_N_sf"/>
</dbReference>
<dbReference type="InterPro" id="IPR050500">
    <property type="entry name" value="Phos_Acetyltrans/Butyryltrans"/>
</dbReference>
<evidence type="ECO:0000259" key="11">
    <source>
        <dbReference type="Pfam" id="PF01515"/>
    </source>
</evidence>
<accession>A0A1W1EHX4</accession>
<evidence type="ECO:0000259" key="12">
    <source>
        <dbReference type="Pfam" id="PF07085"/>
    </source>
</evidence>
<dbReference type="InterPro" id="IPR010766">
    <property type="entry name" value="DRTGG"/>
</dbReference>
<proteinExistence type="inferred from homology"/>
<evidence type="ECO:0000256" key="7">
    <source>
        <dbReference type="ARBA" id="ARBA00022490"/>
    </source>
</evidence>
<protein>
    <recommendedName>
        <fullName evidence="6">Phosphate acetyltransferase</fullName>
        <ecNumber evidence="5">2.3.1.8</ecNumber>
    </recommendedName>
    <alternativeName>
        <fullName evidence="10">Phosphotransacetylase</fullName>
    </alternativeName>
</protein>
<dbReference type="Gene3D" id="3.40.50.300">
    <property type="entry name" value="P-loop containing nucleotide triphosphate hydrolases"/>
    <property type="match status" value="1"/>
</dbReference>
<comment type="similarity">
    <text evidence="3">In the C-terminal section; belongs to the phosphate acetyltransferase and butyryltransferase family.</text>
</comment>
<dbReference type="SUPFAM" id="SSF53659">
    <property type="entry name" value="Isocitrate/Isopropylmalate dehydrogenase-like"/>
    <property type="match status" value="1"/>
</dbReference>
<dbReference type="Gene3D" id="3.40.50.10950">
    <property type="match status" value="1"/>
</dbReference>
<dbReference type="InterPro" id="IPR004614">
    <property type="entry name" value="P_AcTrfase"/>
</dbReference>
<comment type="subcellular location">
    <subcellularLocation>
        <location evidence="1">Cytoplasm</location>
    </subcellularLocation>
</comment>
<gene>
    <name evidence="13" type="ORF">MNB_SV-15-791</name>
</gene>
<dbReference type="InterPro" id="IPR042113">
    <property type="entry name" value="P_AcTrfase_dom1"/>
</dbReference>
<keyword evidence="8 13" id="KW-0808">Transferase</keyword>
<dbReference type="NCBIfam" id="NF007233">
    <property type="entry name" value="PRK09653.1"/>
    <property type="match status" value="1"/>
</dbReference>
<evidence type="ECO:0000256" key="1">
    <source>
        <dbReference type="ARBA" id="ARBA00004496"/>
    </source>
</evidence>
<dbReference type="NCBIfam" id="TIGR00651">
    <property type="entry name" value="pta"/>
    <property type="match status" value="1"/>
</dbReference>
<feature type="domain" description="DRTGG" evidence="12">
    <location>
        <begin position="211"/>
        <end position="323"/>
    </location>
</feature>
<evidence type="ECO:0000256" key="6">
    <source>
        <dbReference type="ARBA" id="ARBA00021528"/>
    </source>
</evidence>
<dbReference type="Gene3D" id="3.40.50.10750">
    <property type="entry name" value="Isocitrate/Isopropylmalate dehydrogenase-like"/>
    <property type="match status" value="1"/>
</dbReference>
<evidence type="ECO:0000313" key="13">
    <source>
        <dbReference type="EMBL" id="SHO80436.1"/>
    </source>
</evidence>
<dbReference type="PIRSF" id="PIRSF006107">
    <property type="entry name" value="PhpActrans_proteobac"/>
    <property type="match status" value="1"/>
</dbReference>
<dbReference type="Gene3D" id="3.40.1390.20">
    <property type="entry name" value="HprK N-terminal domain-like"/>
    <property type="match status" value="1"/>
</dbReference>
<reference evidence="13" key="1">
    <citation type="submission" date="2016-10" db="EMBL/GenBank/DDBJ databases">
        <authorList>
            <person name="de Groot N.N."/>
        </authorList>
    </citation>
    <scope>NUCLEOTIDE SEQUENCE</scope>
</reference>
<feature type="domain" description="Phosphate acetyl/butaryl transferase" evidence="11">
    <location>
        <begin position="368"/>
        <end position="685"/>
    </location>
</feature>
<organism evidence="13">
    <name type="scientific">hydrothermal vent metagenome</name>
    <dbReference type="NCBI Taxonomy" id="652676"/>
    <lineage>
        <taxon>unclassified sequences</taxon>
        <taxon>metagenomes</taxon>
        <taxon>ecological metagenomes</taxon>
    </lineage>
</organism>
<keyword evidence="7" id="KW-0963">Cytoplasm</keyword>
<dbReference type="Pfam" id="PF07085">
    <property type="entry name" value="DRTGG"/>
    <property type="match status" value="1"/>
</dbReference>
<keyword evidence="9 13" id="KW-0012">Acyltransferase</keyword>
<evidence type="ECO:0000256" key="4">
    <source>
        <dbReference type="ARBA" id="ARBA00009786"/>
    </source>
</evidence>
<evidence type="ECO:0000256" key="3">
    <source>
        <dbReference type="ARBA" id="ARBA00008756"/>
    </source>
</evidence>
<dbReference type="AlphaFoldDB" id="A0A1W1EHX4"/>
<dbReference type="NCBIfam" id="NF004167">
    <property type="entry name" value="PRK05632.1"/>
    <property type="match status" value="1"/>
</dbReference>
<evidence type="ECO:0000256" key="8">
    <source>
        <dbReference type="ARBA" id="ARBA00022679"/>
    </source>
</evidence>
<dbReference type="PANTHER" id="PTHR43356:SF3">
    <property type="entry name" value="PHOSPHATE ACETYLTRANSFERASE"/>
    <property type="match status" value="1"/>
</dbReference>
<dbReference type="GO" id="GO:0008959">
    <property type="term" value="F:phosphate acetyltransferase activity"/>
    <property type="evidence" value="ECO:0007669"/>
    <property type="project" value="UniProtKB-EC"/>
</dbReference>
<dbReference type="PANTHER" id="PTHR43356">
    <property type="entry name" value="PHOSPHATE ACETYLTRANSFERASE"/>
    <property type="match status" value="1"/>
</dbReference>